<gene>
    <name evidence="1" type="ORF">EJ04DRAFT_789</name>
</gene>
<evidence type="ECO:0000313" key="1">
    <source>
        <dbReference type="EMBL" id="KAF2741260.1"/>
    </source>
</evidence>
<dbReference type="AlphaFoldDB" id="A0A9P4RAN7"/>
<reference evidence="1" key="1">
    <citation type="journal article" date="2020" name="Stud. Mycol.">
        <title>101 Dothideomycetes genomes: a test case for predicting lifestyles and emergence of pathogens.</title>
        <authorList>
            <person name="Haridas S."/>
            <person name="Albert R."/>
            <person name="Binder M."/>
            <person name="Bloem J."/>
            <person name="Labutti K."/>
            <person name="Salamov A."/>
            <person name="Andreopoulos B."/>
            <person name="Baker S."/>
            <person name="Barry K."/>
            <person name="Bills G."/>
            <person name="Bluhm B."/>
            <person name="Cannon C."/>
            <person name="Castanera R."/>
            <person name="Culley D."/>
            <person name="Daum C."/>
            <person name="Ezra D."/>
            <person name="Gonzalez J."/>
            <person name="Henrissat B."/>
            <person name="Kuo A."/>
            <person name="Liang C."/>
            <person name="Lipzen A."/>
            <person name="Lutzoni F."/>
            <person name="Magnuson J."/>
            <person name="Mondo S."/>
            <person name="Nolan M."/>
            <person name="Ohm R."/>
            <person name="Pangilinan J."/>
            <person name="Park H.-J."/>
            <person name="Ramirez L."/>
            <person name="Alfaro M."/>
            <person name="Sun H."/>
            <person name="Tritt A."/>
            <person name="Yoshinaga Y."/>
            <person name="Zwiers L.-H."/>
            <person name="Turgeon B."/>
            <person name="Goodwin S."/>
            <person name="Spatafora J."/>
            <person name="Crous P."/>
            <person name="Grigoriev I."/>
        </authorList>
    </citation>
    <scope>NUCLEOTIDE SEQUENCE</scope>
    <source>
        <strain evidence="1">CBS 125425</strain>
    </source>
</reference>
<dbReference type="EMBL" id="ML996097">
    <property type="protein sequence ID" value="KAF2741260.1"/>
    <property type="molecule type" value="Genomic_DNA"/>
</dbReference>
<comment type="caution">
    <text evidence="1">The sequence shown here is derived from an EMBL/GenBank/DDBJ whole genome shotgun (WGS) entry which is preliminary data.</text>
</comment>
<accession>A0A9P4RAN7</accession>
<dbReference type="OrthoDB" id="5332870at2759"/>
<sequence>MLLLSRPLPDAVPLPASAQPFFLRAFERAVKSPDAATLRSLYLILNGACGLISLLDPKDRERLDRGLKQLLSSQEASRNAMLLLWCFAIIPYLDSAEEKWRTASGRKCFGSEDDMHKTIDFAALSVVYVLSENANVTGNLALESVAIAIRTILVAHVNTRQKWLTSSRLAKKVYQKLPEKLLQVTHSHALQLEVC</sequence>
<protein>
    <submittedName>
        <fullName evidence="1">Uncharacterized protein</fullName>
    </submittedName>
</protein>
<organism evidence="1 2">
    <name type="scientific">Polyplosphaeria fusca</name>
    <dbReference type="NCBI Taxonomy" id="682080"/>
    <lineage>
        <taxon>Eukaryota</taxon>
        <taxon>Fungi</taxon>
        <taxon>Dikarya</taxon>
        <taxon>Ascomycota</taxon>
        <taxon>Pezizomycotina</taxon>
        <taxon>Dothideomycetes</taxon>
        <taxon>Pleosporomycetidae</taxon>
        <taxon>Pleosporales</taxon>
        <taxon>Tetraplosphaeriaceae</taxon>
        <taxon>Polyplosphaeria</taxon>
    </lineage>
</organism>
<proteinExistence type="predicted"/>
<dbReference type="Proteomes" id="UP000799444">
    <property type="component" value="Unassembled WGS sequence"/>
</dbReference>
<keyword evidence="2" id="KW-1185">Reference proteome</keyword>
<evidence type="ECO:0000313" key="2">
    <source>
        <dbReference type="Proteomes" id="UP000799444"/>
    </source>
</evidence>
<name>A0A9P4RAN7_9PLEO</name>